<evidence type="ECO:0008006" key="4">
    <source>
        <dbReference type="Google" id="ProtNLM"/>
    </source>
</evidence>
<feature type="chain" id="PRO_5022928285" description="Secreted protein" evidence="1">
    <location>
        <begin position="18"/>
        <end position="291"/>
    </location>
</feature>
<proteinExistence type="predicted"/>
<evidence type="ECO:0000256" key="1">
    <source>
        <dbReference type="SAM" id="SignalP"/>
    </source>
</evidence>
<evidence type="ECO:0000313" key="2">
    <source>
        <dbReference type="EMBL" id="MPC28082.1"/>
    </source>
</evidence>
<organism evidence="2 3">
    <name type="scientific">Portunus trituberculatus</name>
    <name type="common">Swimming crab</name>
    <name type="synonym">Neptunus trituberculatus</name>
    <dbReference type="NCBI Taxonomy" id="210409"/>
    <lineage>
        <taxon>Eukaryota</taxon>
        <taxon>Metazoa</taxon>
        <taxon>Ecdysozoa</taxon>
        <taxon>Arthropoda</taxon>
        <taxon>Crustacea</taxon>
        <taxon>Multicrustacea</taxon>
        <taxon>Malacostraca</taxon>
        <taxon>Eumalacostraca</taxon>
        <taxon>Eucarida</taxon>
        <taxon>Decapoda</taxon>
        <taxon>Pleocyemata</taxon>
        <taxon>Brachyura</taxon>
        <taxon>Eubrachyura</taxon>
        <taxon>Portunoidea</taxon>
        <taxon>Portunidae</taxon>
        <taxon>Portuninae</taxon>
        <taxon>Portunus</taxon>
    </lineage>
</organism>
<dbReference type="AlphaFoldDB" id="A0A5B7E226"/>
<sequence>MLVSLVLVLVVLHEESCLPSCARAGSRGVLSLSSQTISPGPLHKLCLASLHIRAFPRLNGRSLEGTSVTEGERPGLSAHRGLVDCVQVHSGLFLRLASRKEANAGHCGGHESKYPENGIEAHLSCLLRSVLGGAFLASKHHTHLRLYNGNEAVHLADGGVAGQDIGVLQHTQVTGCVLANLEDTTPLGEVTTVLLVLGTALGQIVQALGGALALRPHQWYHTFVHLQNLQIDIVKSSWRYFLLFSSVFSRLIAVRRLPMVPVDSSAAKIPLPGITMALAILRSSCCMDSLG</sequence>
<gene>
    <name evidence="2" type="ORF">E2C01_021276</name>
</gene>
<reference evidence="2 3" key="1">
    <citation type="submission" date="2019-05" db="EMBL/GenBank/DDBJ databases">
        <title>Another draft genome of Portunus trituberculatus and its Hox gene families provides insights of decapod evolution.</title>
        <authorList>
            <person name="Jeong J.-H."/>
            <person name="Song I."/>
            <person name="Kim S."/>
            <person name="Choi T."/>
            <person name="Kim D."/>
            <person name="Ryu S."/>
            <person name="Kim W."/>
        </authorList>
    </citation>
    <scope>NUCLEOTIDE SEQUENCE [LARGE SCALE GENOMIC DNA]</scope>
    <source>
        <tissue evidence="2">Muscle</tissue>
    </source>
</reference>
<accession>A0A5B7E226</accession>
<evidence type="ECO:0000313" key="3">
    <source>
        <dbReference type="Proteomes" id="UP000324222"/>
    </source>
</evidence>
<keyword evidence="3" id="KW-1185">Reference proteome</keyword>
<dbReference type="Proteomes" id="UP000324222">
    <property type="component" value="Unassembled WGS sequence"/>
</dbReference>
<comment type="caution">
    <text evidence="2">The sequence shown here is derived from an EMBL/GenBank/DDBJ whole genome shotgun (WGS) entry which is preliminary data.</text>
</comment>
<feature type="signal peptide" evidence="1">
    <location>
        <begin position="1"/>
        <end position="17"/>
    </location>
</feature>
<protein>
    <recommendedName>
        <fullName evidence="4">Secreted protein</fullName>
    </recommendedName>
</protein>
<dbReference type="EMBL" id="VSRR010001852">
    <property type="protein sequence ID" value="MPC28082.1"/>
    <property type="molecule type" value="Genomic_DNA"/>
</dbReference>
<keyword evidence="1" id="KW-0732">Signal</keyword>
<name>A0A5B7E226_PORTR</name>